<dbReference type="PRINTS" id="PR01021">
    <property type="entry name" value="OMPADOMAIN"/>
</dbReference>
<proteinExistence type="predicted"/>
<keyword evidence="6" id="KW-0812">Transmembrane</keyword>
<keyword evidence="2 4" id="KW-0472">Membrane</keyword>
<dbReference type="Gene3D" id="1.10.238.120">
    <property type="entry name" value="Jann4075-like"/>
    <property type="match status" value="1"/>
</dbReference>
<dbReference type="RefSeq" id="WP_099621312.1">
    <property type="nucleotide sequence ID" value="NZ_CP024201.1"/>
</dbReference>
<dbReference type="PROSITE" id="PS51123">
    <property type="entry name" value="OMPA_2"/>
    <property type="match status" value="1"/>
</dbReference>
<feature type="compositionally biased region" description="Basic and acidic residues" evidence="5">
    <location>
        <begin position="366"/>
        <end position="378"/>
    </location>
</feature>
<dbReference type="Pfam" id="PF11015">
    <property type="entry name" value="DUF2853"/>
    <property type="match status" value="1"/>
</dbReference>
<evidence type="ECO:0000256" key="1">
    <source>
        <dbReference type="ARBA" id="ARBA00004442"/>
    </source>
</evidence>
<dbReference type="Proteomes" id="UP000228945">
    <property type="component" value="Chromosome"/>
</dbReference>
<keyword evidence="6" id="KW-1133">Transmembrane helix</keyword>
<dbReference type="InterPro" id="IPR036737">
    <property type="entry name" value="OmpA-like_sf"/>
</dbReference>
<dbReference type="SUPFAM" id="SSF158587">
    <property type="entry name" value="Jann4075-like"/>
    <property type="match status" value="1"/>
</dbReference>
<dbReference type="EMBL" id="CP024201">
    <property type="protein sequence ID" value="ATQ42056.1"/>
    <property type="molecule type" value="Genomic_DNA"/>
</dbReference>
<dbReference type="GO" id="GO:0009279">
    <property type="term" value="C:cell outer membrane"/>
    <property type="evidence" value="ECO:0007669"/>
    <property type="project" value="UniProtKB-SubCell"/>
</dbReference>
<sequence>MAEDWSLDVRKYVPDADQGVIDAIVRYLGIALRNRDSSLVSFSDKTETDRVRENFLKKKLGLTDSDADLDVAIAAVGERMKADRTKNRVTVYYLLAEAYRKLSVFGGVDNPAGGLGLAAGAAAGVAGAAGAVAAAAASIGEPEPKPAPAAPAAPPPEAASTVQAFSARPAGAAAGGAAAAATAAPGGGMRWLLWLLLGLALLALLWWLLAGRNPGGQTATTETAPPAEAAAPAVPDATAPSATADATAAGVAGAAGAAGAAAGTADAAAAAAGFPAKVFFATGSAAISADGGKTIEAAAGALKAEGGGKATVTAYTDRTGNLAQNQELAKNRAKAVRDALVKAGVPLADIEMRPPATVETGAAGTKDAEARRVDIGRP</sequence>
<dbReference type="InterPro" id="IPR021274">
    <property type="entry name" value="DUF2853"/>
</dbReference>
<feature type="compositionally biased region" description="Pro residues" evidence="5">
    <location>
        <begin position="145"/>
        <end position="157"/>
    </location>
</feature>
<protein>
    <recommendedName>
        <fullName evidence="7">OmpA-like domain-containing protein</fullName>
    </recommendedName>
</protein>
<dbReference type="InterPro" id="IPR006664">
    <property type="entry name" value="OMP_bac"/>
</dbReference>
<evidence type="ECO:0000256" key="2">
    <source>
        <dbReference type="ARBA" id="ARBA00023136"/>
    </source>
</evidence>
<feature type="region of interest" description="Disordered" evidence="5">
    <location>
        <begin position="358"/>
        <end position="378"/>
    </location>
</feature>
<feature type="region of interest" description="Disordered" evidence="5">
    <location>
        <begin position="141"/>
        <end position="162"/>
    </location>
</feature>
<dbReference type="CDD" id="cd07185">
    <property type="entry name" value="OmpA_C-like"/>
    <property type="match status" value="1"/>
</dbReference>
<evidence type="ECO:0000313" key="9">
    <source>
        <dbReference type="Proteomes" id="UP000228945"/>
    </source>
</evidence>
<reference evidence="8 9" key="1">
    <citation type="submission" date="2017-10" db="EMBL/GenBank/DDBJ databases">
        <title>Genome sequence of Caulobacter mirabilis FWC38.</title>
        <authorList>
            <person name="Fiebig A."/>
            <person name="Crosson S."/>
        </authorList>
    </citation>
    <scope>NUCLEOTIDE SEQUENCE [LARGE SCALE GENOMIC DNA]</scope>
    <source>
        <strain evidence="8 9">FWC 38</strain>
    </source>
</reference>
<feature type="region of interest" description="Disordered" evidence="5">
    <location>
        <begin position="216"/>
        <end position="238"/>
    </location>
</feature>
<dbReference type="Pfam" id="PF00691">
    <property type="entry name" value="OmpA"/>
    <property type="match status" value="1"/>
</dbReference>
<dbReference type="InterPro" id="IPR006665">
    <property type="entry name" value="OmpA-like"/>
</dbReference>
<name>A0A2D2AVP5_9CAUL</name>
<dbReference type="InterPro" id="IPR023154">
    <property type="entry name" value="Jann4075-like_sf"/>
</dbReference>
<feature type="transmembrane region" description="Helical" evidence="6">
    <location>
        <begin position="191"/>
        <end position="209"/>
    </location>
</feature>
<evidence type="ECO:0000313" key="8">
    <source>
        <dbReference type="EMBL" id="ATQ42056.1"/>
    </source>
</evidence>
<evidence type="ECO:0000256" key="3">
    <source>
        <dbReference type="ARBA" id="ARBA00023237"/>
    </source>
</evidence>
<evidence type="ECO:0000256" key="4">
    <source>
        <dbReference type="PROSITE-ProRule" id="PRU00473"/>
    </source>
</evidence>
<dbReference type="PANTHER" id="PTHR30329">
    <property type="entry name" value="STATOR ELEMENT OF FLAGELLAR MOTOR COMPLEX"/>
    <property type="match status" value="1"/>
</dbReference>
<dbReference type="SUPFAM" id="SSF103088">
    <property type="entry name" value="OmpA-like"/>
    <property type="match status" value="1"/>
</dbReference>
<dbReference type="InterPro" id="IPR050330">
    <property type="entry name" value="Bact_OuterMem_StrucFunc"/>
</dbReference>
<dbReference type="Gene3D" id="3.30.1330.60">
    <property type="entry name" value="OmpA-like domain"/>
    <property type="match status" value="1"/>
</dbReference>
<dbReference type="OrthoDB" id="9812542at2"/>
<dbReference type="AlphaFoldDB" id="A0A2D2AVP5"/>
<feature type="domain" description="OmpA-like" evidence="7">
    <location>
        <begin position="267"/>
        <end position="378"/>
    </location>
</feature>
<dbReference type="PANTHER" id="PTHR30329:SF21">
    <property type="entry name" value="LIPOPROTEIN YIAD-RELATED"/>
    <property type="match status" value="1"/>
</dbReference>
<gene>
    <name evidence="8" type="ORF">CSW64_06315</name>
</gene>
<dbReference type="KEGG" id="cmb:CSW64_06315"/>
<organism evidence="8 9">
    <name type="scientific">Caulobacter mirabilis</name>
    <dbReference type="NCBI Taxonomy" id="69666"/>
    <lineage>
        <taxon>Bacteria</taxon>
        <taxon>Pseudomonadati</taxon>
        <taxon>Pseudomonadota</taxon>
        <taxon>Alphaproteobacteria</taxon>
        <taxon>Caulobacterales</taxon>
        <taxon>Caulobacteraceae</taxon>
        <taxon>Caulobacter</taxon>
    </lineage>
</organism>
<comment type="subcellular location">
    <subcellularLocation>
        <location evidence="1">Cell outer membrane</location>
    </subcellularLocation>
</comment>
<keyword evidence="3" id="KW-0998">Cell outer membrane</keyword>
<accession>A0A2D2AVP5</accession>
<evidence type="ECO:0000259" key="7">
    <source>
        <dbReference type="PROSITE" id="PS51123"/>
    </source>
</evidence>
<keyword evidence="9" id="KW-1185">Reference proteome</keyword>
<evidence type="ECO:0000256" key="6">
    <source>
        <dbReference type="SAM" id="Phobius"/>
    </source>
</evidence>
<evidence type="ECO:0000256" key="5">
    <source>
        <dbReference type="SAM" id="MobiDB-lite"/>
    </source>
</evidence>